<dbReference type="PANTHER" id="PTHR14155:SF627">
    <property type="entry name" value="OS06G0192800 PROTEIN"/>
    <property type="match status" value="1"/>
</dbReference>
<feature type="signal peptide" evidence="7">
    <location>
        <begin position="1"/>
        <end position="23"/>
    </location>
</feature>
<dbReference type="EMBL" id="BLLK01000045">
    <property type="protein sequence ID" value="GFH52407.1"/>
    <property type="molecule type" value="Genomic_DNA"/>
</dbReference>
<keyword evidence="3" id="KW-0862">Zinc</keyword>
<dbReference type="AlphaFoldDB" id="A0AAD3CUD9"/>
<evidence type="ECO:0000313" key="9">
    <source>
        <dbReference type="EMBL" id="GFH52407.1"/>
    </source>
</evidence>
<dbReference type="InterPro" id="IPR001841">
    <property type="entry name" value="Znf_RING"/>
</dbReference>
<keyword evidence="6" id="KW-1133">Transmembrane helix</keyword>
<dbReference type="PROSITE" id="PS50089">
    <property type="entry name" value="ZF_RING_2"/>
    <property type="match status" value="1"/>
</dbReference>
<dbReference type="InterPro" id="IPR053238">
    <property type="entry name" value="RING-H2_zinc_finger"/>
</dbReference>
<feature type="transmembrane region" description="Helical" evidence="6">
    <location>
        <begin position="123"/>
        <end position="142"/>
    </location>
</feature>
<dbReference type="SMART" id="SM00184">
    <property type="entry name" value="RING"/>
    <property type="match status" value="1"/>
</dbReference>
<evidence type="ECO:0000259" key="8">
    <source>
        <dbReference type="PROSITE" id="PS50089"/>
    </source>
</evidence>
<keyword evidence="2 4" id="KW-0863">Zinc-finger</keyword>
<keyword evidence="6" id="KW-0812">Transmembrane</keyword>
<evidence type="ECO:0000313" key="10">
    <source>
        <dbReference type="Proteomes" id="UP001054902"/>
    </source>
</evidence>
<name>A0AAD3CUD9_9STRA</name>
<evidence type="ECO:0000256" key="2">
    <source>
        <dbReference type="ARBA" id="ARBA00022771"/>
    </source>
</evidence>
<dbReference type="Gene3D" id="3.30.40.10">
    <property type="entry name" value="Zinc/RING finger domain, C3HC4 (zinc finger)"/>
    <property type="match status" value="1"/>
</dbReference>
<feature type="region of interest" description="Disordered" evidence="5">
    <location>
        <begin position="80"/>
        <end position="103"/>
    </location>
</feature>
<dbReference type="SUPFAM" id="SSF57850">
    <property type="entry name" value="RING/U-box"/>
    <property type="match status" value="1"/>
</dbReference>
<keyword evidence="6" id="KW-0472">Membrane</keyword>
<dbReference type="Proteomes" id="UP001054902">
    <property type="component" value="Unassembled WGS sequence"/>
</dbReference>
<accession>A0AAD3CUD9</accession>
<keyword evidence="1" id="KW-0479">Metal-binding</keyword>
<protein>
    <recommendedName>
        <fullName evidence="8">RING-type domain-containing protein</fullName>
    </recommendedName>
</protein>
<evidence type="ECO:0000256" key="1">
    <source>
        <dbReference type="ARBA" id="ARBA00022723"/>
    </source>
</evidence>
<keyword evidence="10" id="KW-1185">Reference proteome</keyword>
<gene>
    <name evidence="9" type="ORF">CTEN210_08883</name>
</gene>
<reference evidence="9 10" key="1">
    <citation type="journal article" date="2021" name="Sci. Rep.">
        <title>The genome of the diatom Chaetoceros tenuissimus carries an ancient integrated fragment of an extant virus.</title>
        <authorList>
            <person name="Hongo Y."/>
            <person name="Kimura K."/>
            <person name="Takaki Y."/>
            <person name="Yoshida Y."/>
            <person name="Baba S."/>
            <person name="Kobayashi G."/>
            <person name="Nagasaki K."/>
            <person name="Hano T."/>
            <person name="Tomaru Y."/>
        </authorList>
    </citation>
    <scope>NUCLEOTIDE SEQUENCE [LARGE SCALE GENOMIC DNA]</scope>
    <source>
        <strain evidence="9 10">NIES-3715</strain>
    </source>
</reference>
<proteinExistence type="predicted"/>
<evidence type="ECO:0000256" key="6">
    <source>
        <dbReference type="SAM" id="Phobius"/>
    </source>
</evidence>
<evidence type="ECO:0000256" key="3">
    <source>
        <dbReference type="ARBA" id="ARBA00022833"/>
    </source>
</evidence>
<dbReference type="PANTHER" id="PTHR14155">
    <property type="entry name" value="RING FINGER DOMAIN-CONTAINING"/>
    <property type="match status" value="1"/>
</dbReference>
<sequence length="372" mass="41018">MHTKLVVVVLLFFAASLDVFVSACEDLTVNGQPWNDSAGDGCSWYAIINRCITNGNLWENSGLVANEACCVCGGGTPTVSPSPTLSTQPTSSPTPGPTDWPTNTWNYNGGNYIDDDVDPTMRAVGVFLVVLIFVVGTVIGYLKYAKNLAQNSNNNAARHNAARRTNLRMRPAPSAPRQTHHAGSSIVDERDVRRQFILSNIIHKKVVTKSSQANDDTNNDCGESVITGTIANNSQHVEIDEGEVIFPHEAIIRERSERIASMRLSLNHEELGGDEEHGGVIAINDKKDDICIETLRSIRSEMNIQLDIEQSLDESLYSPKSCPICCEDYVKGDDVAWSKNEDCCHAFHTDCIVPWLMDHDDCPMCRCVYVKE</sequence>
<feature type="chain" id="PRO_5042187463" description="RING-type domain-containing protein" evidence="7">
    <location>
        <begin position="24"/>
        <end position="372"/>
    </location>
</feature>
<evidence type="ECO:0000256" key="7">
    <source>
        <dbReference type="SAM" id="SignalP"/>
    </source>
</evidence>
<dbReference type="GO" id="GO:0008270">
    <property type="term" value="F:zinc ion binding"/>
    <property type="evidence" value="ECO:0007669"/>
    <property type="project" value="UniProtKB-KW"/>
</dbReference>
<feature type="compositionally biased region" description="Low complexity" evidence="5">
    <location>
        <begin position="80"/>
        <end position="91"/>
    </location>
</feature>
<evidence type="ECO:0000256" key="4">
    <source>
        <dbReference type="PROSITE-ProRule" id="PRU00175"/>
    </source>
</evidence>
<evidence type="ECO:0000256" key="5">
    <source>
        <dbReference type="SAM" id="MobiDB-lite"/>
    </source>
</evidence>
<organism evidence="9 10">
    <name type="scientific">Chaetoceros tenuissimus</name>
    <dbReference type="NCBI Taxonomy" id="426638"/>
    <lineage>
        <taxon>Eukaryota</taxon>
        <taxon>Sar</taxon>
        <taxon>Stramenopiles</taxon>
        <taxon>Ochrophyta</taxon>
        <taxon>Bacillariophyta</taxon>
        <taxon>Coscinodiscophyceae</taxon>
        <taxon>Chaetocerotophycidae</taxon>
        <taxon>Chaetocerotales</taxon>
        <taxon>Chaetocerotaceae</taxon>
        <taxon>Chaetoceros</taxon>
    </lineage>
</organism>
<dbReference type="Pfam" id="PF13639">
    <property type="entry name" value="zf-RING_2"/>
    <property type="match status" value="1"/>
</dbReference>
<dbReference type="InterPro" id="IPR013083">
    <property type="entry name" value="Znf_RING/FYVE/PHD"/>
</dbReference>
<feature type="domain" description="RING-type" evidence="8">
    <location>
        <begin position="322"/>
        <end position="366"/>
    </location>
</feature>
<keyword evidence="7" id="KW-0732">Signal</keyword>
<comment type="caution">
    <text evidence="9">The sequence shown here is derived from an EMBL/GenBank/DDBJ whole genome shotgun (WGS) entry which is preliminary data.</text>
</comment>